<evidence type="ECO:0000313" key="3">
    <source>
        <dbReference type="Proteomes" id="UP001164929"/>
    </source>
</evidence>
<dbReference type="EMBL" id="JAQIZT010000001">
    <property type="protein sequence ID" value="KAJ7015253.1"/>
    <property type="molecule type" value="Genomic_DNA"/>
</dbReference>
<evidence type="ECO:0000256" key="1">
    <source>
        <dbReference type="SAM" id="SignalP"/>
    </source>
</evidence>
<name>A0AAD6RU86_9ROSI</name>
<dbReference type="Proteomes" id="UP001164929">
    <property type="component" value="Chromosome 1"/>
</dbReference>
<comment type="caution">
    <text evidence="2">The sequence shown here is derived from an EMBL/GenBank/DDBJ whole genome shotgun (WGS) entry which is preliminary data.</text>
</comment>
<evidence type="ECO:0000313" key="2">
    <source>
        <dbReference type="EMBL" id="KAJ7015253.1"/>
    </source>
</evidence>
<keyword evidence="3" id="KW-1185">Reference proteome</keyword>
<protein>
    <submittedName>
        <fullName evidence="2">Uncharacterized protein</fullName>
    </submittedName>
</protein>
<keyword evidence="1" id="KW-0732">Signal</keyword>
<proteinExistence type="predicted"/>
<dbReference type="AlphaFoldDB" id="A0AAD6RU86"/>
<gene>
    <name evidence="2" type="ORF">NC653_004532</name>
</gene>
<sequence>MEKVSFSMTFLFVLFIITTCVSMSNIPAVEGGEIKLNVPCATTATCEQKSSCPGERMVLRCVNNFCQCNW</sequence>
<reference evidence="2 3" key="1">
    <citation type="journal article" date="2023" name="Mol. Ecol. Resour.">
        <title>Chromosome-level genome assembly of a triploid poplar Populus alba 'Berolinensis'.</title>
        <authorList>
            <person name="Chen S."/>
            <person name="Yu Y."/>
            <person name="Wang X."/>
            <person name="Wang S."/>
            <person name="Zhang T."/>
            <person name="Zhou Y."/>
            <person name="He R."/>
            <person name="Meng N."/>
            <person name="Wang Y."/>
            <person name="Liu W."/>
            <person name="Liu Z."/>
            <person name="Liu J."/>
            <person name="Guo Q."/>
            <person name="Huang H."/>
            <person name="Sederoff R.R."/>
            <person name="Wang G."/>
            <person name="Qu G."/>
            <person name="Chen S."/>
        </authorList>
    </citation>
    <scope>NUCLEOTIDE SEQUENCE [LARGE SCALE GENOMIC DNA]</scope>
    <source>
        <strain evidence="2">SC-2020</strain>
    </source>
</reference>
<feature type="chain" id="PRO_5041956163" evidence="1">
    <location>
        <begin position="24"/>
        <end position="70"/>
    </location>
</feature>
<feature type="signal peptide" evidence="1">
    <location>
        <begin position="1"/>
        <end position="23"/>
    </location>
</feature>
<organism evidence="2 3">
    <name type="scientific">Populus alba x Populus x berolinensis</name>
    <dbReference type="NCBI Taxonomy" id="444605"/>
    <lineage>
        <taxon>Eukaryota</taxon>
        <taxon>Viridiplantae</taxon>
        <taxon>Streptophyta</taxon>
        <taxon>Embryophyta</taxon>
        <taxon>Tracheophyta</taxon>
        <taxon>Spermatophyta</taxon>
        <taxon>Magnoliopsida</taxon>
        <taxon>eudicotyledons</taxon>
        <taxon>Gunneridae</taxon>
        <taxon>Pentapetalae</taxon>
        <taxon>rosids</taxon>
        <taxon>fabids</taxon>
        <taxon>Malpighiales</taxon>
        <taxon>Salicaceae</taxon>
        <taxon>Saliceae</taxon>
        <taxon>Populus</taxon>
    </lineage>
</organism>
<accession>A0AAD6RU86</accession>